<keyword evidence="2" id="KW-1185">Reference proteome</keyword>
<sequence>MNSIFRPYPSHPWIADWTFEPRGCNASFRENSPGLFFQARETVGRIAPSMAEPAWILQVPVPQNSGITVLFNGFCAYFTRRKELLGAETIVPEPGVLWGQTAGIPNAILATDQPMEEAEGYQWIDHDDCPALLASRGGTFCLVTKTHLKSEAIRIAEGYLEKNLDRVMEQELAYRKGASNLFEDMAHHDSLAVICAESMMKALRPPEGGIPLSWCQSSTSGTVGLDINELFPLAQAWKLIDPEMAEELVTCALKLQNNAGAIPIFYSPHATHSLMEAPKPLMAKTIESVWEARRDEAFLTTVLPLLRRHIQWMLHHFDPKRKGIHCWKNSAECVVPALYETDLATVDLTVLLLTEIDALNRLRRNCPIYQDDPETFEEERTQLEHNLNEMFWNEPESAFTKAYLRDNETTLRGFPAFMPLLWHGLPVLRKNAMLDRVHESGTLPGGLSVLSWRKSAMDDDSFPILQQLLTFHALKQSDPHGTLMYDFSRITLQGFVEWHTLSLEEDKRLQINPVMAAFIMNVQAIRQYRYHAKGGFTGYMFKLMRKAKADRFDLAVIAATIFTVFSVHTVYTILQAPPPLQMLEAQMNAAYANKDAGQTLRNCMQIIRHYPHDAATARLLAGNISLLQNNLPQAGTLFEDIRKDYPDSPGPMIALGLTYQLLGRFEEAESNYHEFCYIFDEIFPELTGRINHFRQLMQEGFKSPPKWQEIYRYQLMHELE</sequence>
<dbReference type="InterPro" id="IPR011990">
    <property type="entry name" value="TPR-like_helical_dom_sf"/>
</dbReference>
<accession>A0A6C2U4C0</accession>
<evidence type="ECO:0000313" key="2">
    <source>
        <dbReference type="Proteomes" id="UP000366872"/>
    </source>
</evidence>
<dbReference type="GO" id="GO:0005975">
    <property type="term" value="P:carbohydrate metabolic process"/>
    <property type="evidence" value="ECO:0007669"/>
    <property type="project" value="InterPro"/>
</dbReference>
<gene>
    <name evidence="1" type="ORF">PDESU_02805</name>
</gene>
<dbReference type="InterPro" id="IPR012341">
    <property type="entry name" value="6hp_glycosidase-like_sf"/>
</dbReference>
<dbReference type="InterPro" id="IPR008928">
    <property type="entry name" value="6-hairpin_glycosidase_sf"/>
</dbReference>
<dbReference type="Gene3D" id="1.50.10.10">
    <property type="match status" value="1"/>
</dbReference>
<dbReference type="RefSeq" id="WP_136079739.1">
    <property type="nucleotide sequence ID" value="NZ_CAAHFG010000001.1"/>
</dbReference>
<dbReference type="EMBL" id="CAAHFG010000001">
    <property type="protein sequence ID" value="VGO14246.1"/>
    <property type="molecule type" value="Genomic_DNA"/>
</dbReference>
<organism evidence="1 2">
    <name type="scientific">Pontiella desulfatans</name>
    <dbReference type="NCBI Taxonomy" id="2750659"/>
    <lineage>
        <taxon>Bacteria</taxon>
        <taxon>Pseudomonadati</taxon>
        <taxon>Kiritimatiellota</taxon>
        <taxon>Kiritimatiellia</taxon>
        <taxon>Kiritimatiellales</taxon>
        <taxon>Pontiellaceae</taxon>
        <taxon>Pontiella</taxon>
    </lineage>
</organism>
<dbReference type="Proteomes" id="UP000366872">
    <property type="component" value="Unassembled WGS sequence"/>
</dbReference>
<reference evidence="1 2" key="1">
    <citation type="submission" date="2019-04" db="EMBL/GenBank/DDBJ databases">
        <authorList>
            <person name="Van Vliet M D."/>
        </authorList>
    </citation>
    <scope>NUCLEOTIDE SEQUENCE [LARGE SCALE GENOMIC DNA]</scope>
    <source>
        <strain evidence="1 2">F1</strain>
    </source>
</reference>
<dbReference type="SUPFAM" id="SSF48452">
    <property type="entry name" value="TPR-like"/>
    <property type="match status" value="1"/>
</dbReference>
<dbReference type="AlphaFoldDB" id="A0A6C2U4C0"/>
<name>A0A6C2U4C0_PONDE</name>
<evidence type="ECO:0000313" key="1">
    <source>
        <dbReference type="EMBL" id="VGO14246.1"/>
    </source>
</evidence>
<protein>
    <submittedName>
        <fullName evidence="1">Uncharacterized protein</fullName>
    </submittedName>
</protein>
<proteinExistence type="predicted"/>
<dbReference type="SUPFAM" id="SSF48208">
    <property type="entry name" value="Six-hairpin glycosidases"/>
    <property type="match status" value="1"/>
</dbReference>
<dbReference type="Gene3D" id="1.25.40.10">
    <property type="entry name" value="Tetratricopeptide repeat domain"/>
    <property type="match status" value="1"/>
</dbReference>